<dbReference type="EMBL" id="NIZT01000039">
    <property type="protein sequence ID" value="RBQ22800.1"/>
    <property type="molecule type" value="Genomic_DNA"/>
</dbReference>
<reference evidence="1 2" key="1">
    <citation type="submission" date="2018-06" db="EMBL/GenBank/DDBJ databases">
        <title>Genomic insight into two independent archaeal endosymbiosis events.</title>
        <authorList>
            <person name="Lind A.E."/>
            <person name="Lewis W.H."/>
            <person name="Spang A."/>
            <person name="Guy L."/>
            <person name="Embley M.T."/>
            <person name="Ettema T.J.G."/>
        </authorList>
    </citation>
    <scope>NUCLEOTIDE SEQUENCE [LARGE SCALE GENOMIC DNA]</scope>
    <source>
        <strain evidence="1">NOE</strain>
    </source>
</reference>
<accession>A0A366MAR0</accession>
<proteinExistence type="predicted"/>
<protein>
    <submittedName>
        <fullName evidence="1">Uncharacterized protein</fullName>
    </submittedName>
</protein>
<evidence type="ECO:0000313" key="2">
    <source>
        <dbReference type="Proteomes" id="UP000253099"/>
    </source>
</evidence>
<dbReference type="Proteomes" id="UP000253099">
    <property type="component" value="Unassembled WGS sequence"/>
</dbReference>
<keyword evidence="2" id="KW-1185">Reference proteome</keyword>
<comment type="caution">
    <text evidence="1">The sequence shown here is derived from an EMBL/GenBank/DDBJ whole genome shotgun (WGS) entry which is preliminary data.</text>
</comment>
<dbReference type="AlphaFoldDB" id="A0A366MAR0"/>
<sequence>MSNVSEEMKNNLTSFSMAHFPIRSQAQLSSKVNIGWLNVKSRPNISENHSWYWNDLHDKILTNQEIDMTDIAINYACTSTVEDKELIEDPLNLSS</sequence>
<organism evidence="1 2">
    <name type="scientific">Candidatus Methanobinarius endosymbioticus</name>
    <dbReference type="NCBI Taxonomy" id="2006182"/>
    <lineage>
        <taxon>Archaea</taxon>
        <taxon>Methanobacteriati</taxon>
        <taxon>Methanobacteriota</taxon>
        <taxon>Methanomada group</taxon>
        <taxon>Methanobacteria</taxon>
        <taxon>Methanobacteriales</taxon>
        <taxon>Methanobacteriaceae</taxon>
        <taxon>Candidatus Methanobinarius</taxon>
    </lineage>
</organism>
<evidence type="ECO:0000313" key="1">
    <source>
        <dbReference type="EMBL" id="RBQ22800.1"/>
    </source>
</evidence>
<name>A0A366MAR0_9EURY</name>
<gene>
    <name evidence="1" type="ORF">ALNOE001_14930</name>
</gene>